<evidence type="ECO:0000313" key="2">
    <source>
        <dbReference type="Proteomes" id="UP001232063"/>
    </source>
</evidence>
<proteinExistence type="predicted"/>
<gene>
    <name evidence="1" type="ORF">QNI22_07495</name>
</gene>
<comment type="caution">
    <text evidence="1">The sequence shown here is derived from an EMBL/GenBank/DDBJ whole genome shotgun (WGS) entry which is preliminary data.</text>
</comment>
<accession>A0AAE3R4F0</accession>
<name>A0AAE3R4F0_9BACT</name>
<reference evidence="1" key="1">
    <citation type="submission" date="2023-05" db="EMBL/GenBank/DDBJ databases">
        <authorList>
            <person name="Zhang X."/>
        </authorList>
    </citation>
    <scope>NUCLEOTIDE SEQUENCE</scope>
    <source>
        <strain evidence="1">BD1B2-1</strain>
    </source>
</reference>
<sequence>MQLAVHIPVKPHIHSYLKSKYGSDRILLRGSKQDPIAQYVASKISKPAKVQKVSENKHTCKITFLVSKDFFEKVGCLVDNEAAIHFNFFVDHLIKQEFYTHMYLRLAYGVCRKDAIIEFMERYDLHTDGLTYEALKKAFYRFEKKNNVKIFGNIVPSVGENKQEPTRTKSTNPNTIRWHKWKAKQRRLSKMKITLNLN</sequence>
<dbReference type="EMBL" id="JASJOU010000002">
    <property type="protein sequence ID" value="MDJ1500482.1"/>
    <property type="molecule type" value="Genomic_DNA"/>
</dbReference>
<protein>
    <submittedName>
        <fullName evidence="1">Uncharacterized protein</fullName>
    </submittedName>
</protein>
<dbReference type="RefSeq" id="WP_314510012.1">
    <property type="nucleotide sequence ID" value="NZ_JASJOU010000002.1"/>
</dbReference>
<evidence type="ECO:0000313" key="1">
    <source>
        <dbReference type="EMBL" id="MDJ1500482.1"/>
    </source>
</evidence>
<dbReference type="Proteomes" id="UP001232063">
    <property type="component" value="Unassembled WGS sequence"/>
</dbReference>
<keyword evidence="2" id="KW-1185">Reference proteome</keyword>
<dbReference type="AlphaFoldDB" id="A0AAE3R4F0"/>
<organism evidence="1 2">
    <name type="scientific">Xanthocytophaga agilis</name>
    <dbReference type="NCBI Taxonomy" id="3048010"/>
    <lineage>
        <taxon>Bacteria</taxon>
        <taxon>Pseudomonadati</taxon>
        <taxon>Bacteroidota</taxon>
        <taxon>Cytophagia</taxon>
        <taxon>Cytophagales</taxon>
        <taxon>Rhodocytophagaceae</taxon>
        <taxon>Xanthocytophaga</taxon>
    </lineage>
</organism>